<evidence type="ECO:0000259" key="1">
    <source>
        <dbReference type="PROSITE" id="PS51880"/>
    </source>
</evidence>
<name>A0A7V3RFK4_9BACT</name>
<dbReference type="Gene3D" id="3.30.980.10">
    <property type="entry name" value="Threonyl-trna Synthetase, Chain A, domain 2"/>
    <property type="match status" value="1"/>
</dbReference>
<dbReference type="GO" id="GO:0005524">
    <property type="term" value="F:ATP binding"/>
    <property type="evidence" value="ECO:0007669"/>
    <property type="project" value="InterPro"/>
</dbReference>
<proteinExistence type="predicted"/>
<dbReference type="InterPro" id="IPR018163">
    <property type="entry name" value="Thr/Ala-tRNA-synth_IIc_edit"/>
</dbReference>
<comment type="caution">
    <text evidence="2">The sequence shown here is derived from an EMBL/GenBank/DDBJ whole genome shotgun (WGS) entry which is preliminary data.</text>
</comment>
<protein>
    <submittedName>
        <fullName evidence="2">Nucleoside kinase</fullName>
    </submittedName>
</protein>
<dbReference type="Gene3D" id="3.10.20.30">
    <property type="match status" value="1"/>
</dbReference>
<dbReference type="InterPro" id="IPR027417">
    <property type="entry name" value="P-loop_NTPase"/>
</dbReference>
<dbReference type="SUPFAM" id="SSF81271">
    <property type="entry name" value="TGS-like"/>
    <property type="match status" value="1"/>
</dbReference>
<dbReference type="Pfam" id="PF00485">
    <property type="entry name" value="PRK"/>
    <property type="match status" value="1"/>
</dbReference>
<feature type="domain" description="TGS" evidence="1">
    <location>
        <begin position="1"/>
        <end position="65"/>
    </location>
</feature>
<dbReference type="AlphaFoldDB" id="A0A7V3RFK4"/>
<sequence length="553" mass="63677">MEEIIKVKIVKSGQVIEYPKGISIESIAKDFQSSYPSQIVAAIVNNDIRELSKSIDRNSDLDFIDMTTEDGVRIYQRGLMFIAYVASKELFPGKKLRVRYSLGKGIYCDFDGWVPSGEDLSTLKSRMQDFVDRDIPLMKEELYKFDALELFKEHGMKDKIELLKYRTKSTINVYWFGQYFNYYYGHMVPSTAYIKLFDVVQVNHGLVLVHPDITSPNELPKYIFQPKMAKAYEDRSKWGKIVGMETVGDLNLLIAEGRIKDVIMMCELLHEKEISKIADDITSKGSVKLILCAGPSSSGKTTFSKRLSLQLKVNGFEPYPISLDDYFVERDKTPIGPDGKPDFESIEALDLELFTRNMNDIFNGKEVELPKFNFKTGRREYKGEKVKPTAKTILVVEGIHGLNPKMTKNFDQNLIHKIYVSALTQTSLDEDNRIPTTDVRIIRRMIRDYNFRGHSALMTLQMWQGVRIGEEKNIFPYQEEADVMFNSALPYELAVLKNFAIPLLLQVDNSTPEYSQARRLIRFLDYFLPIVDFDVIPSTSIIREFIGSSYFHY</sequence>
<dbReference type="InterPro" id="IPR004095">
    <property type="entry name" value="TGS"/>
</dbReference>
<accession>A0A7V3RFK4</accession>
<evidence type="ECO:0000313" key="2">
    <source>
        <dbReference type="EMBL" id="HGE75715.1"/>
    </source>
</evidence>
<dbReference type="EMBL" id="DTPE01000246">
    <property type="protein sequence ID" value="HGE75715.1"/>
    <property type="molecule type" value="Genomic_DNA"/>
</dbReference>
<organism evidence="2">
    <name type="scientific">Mesoaciditoga lauensis</name>
    <dbReference type="NCBI Taxonomy" id="1495039"/>
    <lineage>
        <taxon>Bacteria</taxon>
        <taxon>Thermotogati</taxon>
        <taxon>Thermotogota</taxon>
        <taxon>Thermotogae</taxon>
        <taxon>Mesoaciditogales</taxon>
        <taxon>Mesoaciditogaceae</taxon>
        <taxon>Mesoaciditoga</taxon>
    </lineage>
</organism>
<dbReference type="SUPFAM" id="SSF55186">
    <property type="entry name" value="ThrRS/AlaRS common domain"/>
    <property type="match status" value="1"/>
</dbReference>
<dbReference type="InterPro" id="IPR006083">
    <property type="entry name" value="PRK/URK"/>
</dbReference>
<dbReference type="GO" id="GO:0016301">
    <property type="term" value="F:kinase activity"/>
    <property type="evidence" value="ECO:0007669"/>
    <property type="project" value="UniProtKB-KW"/>
</dbReference>
<dbReference type="InterPro" id="IPR012675">
    <property type="entry name" value="Beta-grasp_dom_sf"/>
</dbReference>
<reference evidence="2" key="1">
    <citation type="journal article" date="2020" name="mSystems">
        <title>Genome- and Community-Level Interaction Insights into Carbon Utilization and Element Cycling Functions of Hydrothermarchaeota in Hydrothermal Sediment.</title>
        <authorList>
            <person name="Zhou Z."/>
            <person name="Liu Y."/>
            <person name="Xu W."/>
            <person name="Pan J."/>
            <person name="Luo Z.H."/>
            <person name="Li M."/>
        </authorList>
    </citation>
    <scope>NUCLEOTIDE SEQUENCE [LARGE SCALE GENOMIC DNA]</scope>
    <source>
        <strain evidence="2">SpSt-966</strain>
    </source>
</reference>
<dbReference type="PANTHER" id="PTHR10285">
    <property type="entry name" value="URIDINE KINASE"/>
    <property type="match status" value="1"/>
</dbReference>
<keyword evidence="2" id="KW-0808">Transferase</keyword>
<dbReference type="SUPFAM" id="SSF52540">
    <property type="entry name" value="P-loop containing nucleoside triphosphate hydrolases"/>
    <property type="match status" value="1"/>
</dbReference>
<gene>
    <name evidence="2" type="ORF">ENX73_06285</name>
</gene>
<keyword evidence="2" id="KW-0418">Kinase</keyword>
<dbReference type="CDD" id="cd01667">
    <property type="entry name" value="TGS_ThrRS"/>
    <property type="match status" value="1"/>
</dbReference>
<dbReference type="PROSITE" id="PS51880">
    <property type="entry name" value="TGS"/>
    <property type="match status" value="1"/>
</dbReference>
<dbReference type="Gene3D" id="3.40.50.300">
    <property type="entry name" value="P-loop containing nucleotide triphosphate hydrolases"/>
    <property type="match status" value="1"/>
</dbReference>
<dbReference type="InterPro" id="IPR012676">
    <property type="entry name" value="TGS-like"/>
</dbReference>
<dbReference type="CDD" id="cd02028">
    <property type="entry name" value="UMPK_like"/>
    <property type="match status" value="1"/>
</dbReference>